<name>A0A8H5PZN8_GIBSU</name>
<proteinExistence type="predicted"/>
<dbReference type="Proteomes" id="UP000547976">
    <property type="component" value="Unassembled WGS sequence"/>
</dbReference>
<dbReference type="AlphaFoldDB" id="A0A8H5PZN8"/>
<gene>
    <name evidence="1" type="ORF">FSUBG_6439</name>
</gene>
<reference evidence="1 2" key="1">
    <citation type="submission" date="2020-05" db="EMBL/GenBank/DDBJ databases">
        <title>Identification and distribution of gene clusters putatively required for synthesis of sphingolipid metabolism inhibitors in phylogenetically diverse species of the filamentous fungus Fusarium.</title>
        <authorList>
            <person name="Kim H.-S."/>
            <person name="Busman M."/>
            <person name="Brown D.W."/>
            <person name="Divon H."/>
            <person name="Uhlig S."/>
            <person name="Proctor R.H."/>
        </authorList>
    </citation>
    <scope>NUCLEOTIDE SEQUENCE [LARGE SCALE GENOMIC DNA]</scope>
    <source>
        <strain evidence="1 2">NRRL 66333</strain>
    </source>
</reference>
<keyword evidence="2" id="KW-1185">Reference proteome</keyword>
<protein>
    <submittedName>
        <fullName evidence="1">Uncharacterized protein</fullName>
    </submittedName>
</protein>
<evidence type="ECO:0000313" key="2">
    <source>
        <dbReference type="Proteomes" id="UP000547976"/>
    </source>
</evidence>
<dbReference type="RefSeq" id="XP_036538008.1">
    <property type="nucleotide sequence ID" value="XM_036684637.1"/>
</dbReference>
<dbReference type="EMBL" id="JAAOAV010000067">
    <property type="protein sequence ID" value="KAF5605518.1"/>
    <property type="molecule type" value="Genomic_DNA"/>
</dbReference>
<evidence type="ECO:0000313" key="1">
    <source>
        <dbReference type="EMBL" id="KAF5605518.1"/>
    </source>
</evidence>
<dbReference type="GeneID" id="59319355"/>
<accession>A0A8H5PZN8</accession>
<sequence length="120" mass="12673">MGSTSSPFGIQGLAPQEALIRPALTHVLGMHISSTLTLILASLGHPGHRVAGGRKPLGSAFCCKARNVSGWLEKRRNLAMTSQTVFSHPNYNALTTPPDPLVHPLAGTHIHLAVNSALLL</sequence>
<organism evidence="1 2">
    <name type="scientific">Gibberella subglutinans</name>
    <name type="common">Fusarium subglutinans</name>
    <dbReference type="NCBI Taxonomy" id="42677"/>
    <lineage>
        <taxon>Eukaryota</taxon>
        <taxon>Fungi</taxon>
        <taxon>Dikarya</taxon>
        <taxon>Ascomycota</taxon>
        <taxon>Pezizomycotina</taxon>
        <taxon>Sordariomycetes</taxon>
        <taxon>Hypocreomycetidae</taxon>
        <taxon>Hypocreales</taxon>
        <taxon>Nectriaceae</taxon>
        <taxon>Fusarium</taxon>
        <taxon>Fusarium fujikuroi species complex</taxon>
    </lineage>
</organism>
<comment type="caution">
    <text evidence="1">The sequence shown here is derived from an EMBL/GenBank/DDBJ whole genome shotgun (WGS) entry which is preliminary data.</text>
</comment>